<dbReference type="PANTHER" id="PTHR20855:SF3">
    <property type="entry name" value="LD03007P"/>
    <property type="match status" value="1"/>
</dbReference>
<feature type="transmembrane region" description="Helical" evidence="6">
    <location>
        <begin position="43"/>
        <end position="64"/>
    </location>
</feature>
<dbReference type="Pfam" id="PF03006">
    <property type="entry name" value="HlyIII"/>
    <property type="match status" value="1"/>
</dbReference>
<dbReference type="Proteomes" id="UP001519362">
    <property type="component" value="Unassembled WGS sequence"/>
</dbReference>
<feature type="transmembrane region" description="Helical" evidence="6">
    <location>
        <begin position="184"/>
        <end position="206"/>
    </location>
</feature>
<protein>
    <submittedName>
        <fullName evidence="7">Hemolysin III</fullName>
    </submittedName>
</protein>
<reference evidence="7 8" key="1">
    <citation type="submission" date="2021-03" db="EMBL/GenBank/DDBJ databases">
        <title>Sequencing the genomes of 1000 actinobacteria strains.</title>
        <authorList>
            <person name="Klenk H.-P."/>
        </authorList>
    </citation>
    <scope>NUCLEOTIDE SEQUENCE [LARGE SCALE GENOMIC DNA]</scope>
    <source>
        <strain evidence="7 8">DSM 24221</strain>
    </source>
</reference>
<evidence type="ECO:0000256" key="6">
    <source>
        <dbReference type="SAM" id="Phobius"/>
    </source>
</evidence>
<evidence type="ECO:0000256" key="2">
    <source>
        <dbReference type="ARBA" id="ARBA00022692"/>
    </source>
</evidence>
<name>A0ABS4ZF90_9MICO</name>
<evidence type="ECO:0000256" key="3">
    <source>
        <dbReference type="ARBA" id="ARBA00022989"/>
    </source>
</evidence>
<feature type="region of interest" description="Disordered" evidence="5">
    <location>
        <begin position="1"/>
        <end position="20"/>
    </location>
</feature>
<evidence type="ECO:0000256" key="1">
    <source>
        <dbReference type="ARBA" id="ARBA00004141"/>
    </source>
</evidence>
<dbReference type="InterPro" id="IPR004254">
    <property type="entry name" value="AdipoR/HlyIII-related"/>
</dbReference>
<comment type="caution">
    <text evidence="7">The sequence shown here is derived from an EMBL/GenBank/DDBJ whole genome shotgun (WGS) entry which is preliminary data.</text>
</comment>
<keyword evidence="2 6" id="KW-0812">Transmembrane</keyword>
<keyword evidence="4 6" id="KW-0472">Membrane</keyword>
<dbReference type="PANTHER" id="PTHR20855">
    <property type="entry name" value="ADIPOR/PROGESTIN RECEPTOR-RELATED"/>
    <property type="match status" value="1"/>
</dbReference>
<dbReference type="EMBL" id="JAGIOL010000001">
    <property type="protein sequence ID" value="MBP2435955.1"/>
    <property type="molecule type" value="Genomic_DNA"/>
</dbReference>
<keyword evidence="3 6" id="KW-1133">Transmembrane helix</keyword>
<feature type="transmembrane region" description="Helical" evidence="6">
    <location>
        <begin position="221"/>
        <end position="242"/>
    </location>
</feature>
<keyword evidence="8" id="KW-1185">Reference proteome</keyword>
<evidence type="ECO:0000313" key="7">
    <source>
        <dbReference type="EMBL" id="MBP2435955.1"/>
    </source>
</evidence>
<feature type="transmembrane region" description="Helical" evidence="6">
    <location>
        <begin position="134"/>
        <end position="153"/>
    </location>
</feature>
<evidence type="ECO:0000256" key="5">
    <source>
        <dbReference type="SAM" id="MobiDB-lite"/>
    </source>
</evidence>
<comment type="subcellular location">
    <subcellularLocation>
        <location evidence="1">Membrane</location>
        <topology evidence="1">Multi-pass membrane protein</topology>
    </subcellularLocation>
</comment>
<evidence type="ECO:0000313" key="8">
    <source>
        <dbReference type="Proteomes" id="UP001519362"/>
    </source>
</evidence>
<gene>
    <name evidence="7" type="ORF">JOF34_000541</name>
</gene>
<feature type="transmembrane region" description="Helical" evidence="6">
    <location>
        <begin position="71"/>
        <end position="89"/>
    </location>
</feature>
<proteinExistence type="predicted"/>
<accession>A0ABS4ZF90</accession>
<feature type="transmembrane region" description="Helical" evidence="6">
    <location>
        <begin position="109"/>
        <end position="127"/>
    </location>
</feature>
<sequence length="250" mass="26910">MTSRATPENPEHADGSDEASMPHLPLIEADAVPAEDLKPTWRGWIHAGTAPVALIAGIVLIALADGSAAKWASAVFMASSLLLFGNSAVYHRFNWKPATKAVLKRIDHANILLLIAGTYTPIGVLALPPEKSVILLSAVWGGALLGILFRVLWIGAPRWLYVALYLALGWAAVMYMPDLFRANVAMMILVIVGGLLYSGGAVVYAIKRPNPWPNHFGFHEIFHVCTVLAFLCHWTGALLIALNPAFNAGS</sequence>
<organism evidence="7 8">
    <name type="scientific">Microbacterium amylolyticum</name>
    <dbReference type="NCBI Taxonomy" id="936337"/>
    <lineage>
        <taxon>Bacteria</taxon>
        <taxon>Bacillati</taxon>
        <taxon>Actinomycetota</taxon>
        <taxon>Actinomycetes</taxon>
        <taxon>Micrococcales</taxon>
        <taxon>Microbacteriaceae</taxon>
        <taxon>Microbacterium</taxon>
    </lineage>
</organism>
<evidence type="ECO:0000256" key="4">
    <source>
        <dbReference type="ARBA" id="ARBA00023136"/>
    </source>
</evidence>
<feature type="transmembrane region" description="Helical" evidence="6">
    <location>
        <begin position="159"/>
        <end position="177"/>
    </location>
</feature>